<organism evidence="2 3">
    <name type="scientific">Palleronia caenipelagi</name>
    <dbReference type="NCBI Taxonomy" id="2489174"/>
    <lineage>
        <taxon>Bacteria</taxon>
        <taxon>Pseudomonadati</taxon>
        <taxon>Pseudomonadota</taxon>
        <taxon>Alphaproteobacteria</taxon>
        <taxon>Rhodobacterales</taxon>
        <taxon>Roseobacteraceae</taxon>
        <taxon>Palleronia</taxon>
    </lineage>
</organism>
<keyword evidence="3" id="KW-1185">Reference proteome</keyword>
<protein>
    <submittedName>
        <fullName evidence="2">Uncharacterized protein</fullName>
    </submittedName>
</protein>
<accession>A0A547PLP9</accession>
<dbReference type="AlphaFoldDB" id="A0A547PLP9"/>
<dbReference type="Proteomes" id="UP000318590">
    <property type="component" value="Unassembled WGS sequence"/>
</dbReference>
<feature type="transmembrane region" description="Helical" evidence="1">
    <location>
        <begin position="12"/>
        <end position="31"/>
    </location>
</feature>
<keyword evidence="1" id="KW-1133">Transmembrane helix</keyword>
<evidence type="ECO:0000256" key="1">
    <source>
        <dbReference type="SAM" id="Phobius"/>
    </source>
</evidence>
<dbReference type="EMBL" id="VFSV01000059">
    <property type="protein sequence ID" value="TRD14954.1"/>
    <property type="molecule type" value="Genomic_DNA"/>
</dbReference>
<comment type="caution">
    <text evidence="2">The sequence shown here is derived from an EMBL/GenBank/DDBJ whole genome shotgun (WGS) entry which is preliminary data.</text>
</comment>
<reference evidence="2 3" key="1">
    <citation type="submission" date="2019-06" db="EMBL/GenBank/DDBJ databases">
        <title>Paenimaribius caenipelagi gen. nov., sp. nov., isolated from a tidal flat.</title>
        <authorList>
            <person name="Yoon J.-H."/>
        </authorList>
    </citation>
    <scope>NUCLEOTIDE SEQUENCE [LARGE SCALE GENOMIC DNA]</scope>
    <source>
        <strain evidence="2 3">JBTF-M29</strain>
    </source>
</reference>
<keyword evidence="1" id="KW-0812">Transmembrane</keyword>
<sequence>MTHLNTLPRRFWLGRFAVIYMGVLSVIRRWVLRDKLPIGEIARRTGLSRAGSISYGEAATTLEERGLTHRVWPRTAYGRPLGLICKAILDLGEATGTRIPLISVIVTKAGGDPSDGIDGLLKAYLKLHEAKPLRKEKIARLRTDRAAMIQELQNEALQYRHWPGVVRALLGQKK</sequence>
<proteinExistence type="predicted"/>
<evidence type="ECO:0000313" key="3">
    <source>
        <dbReference type="Proteomes" id="UP000318590"/>
    </source>
</evidence>
<evidence type="ECO:0000313" key="2">
    <source>
        <dbReference type="EMBL" id="TRD14954.1"/>
    </source>
</evidence>
<name>A0A547PLP9_9RHOB</name>
<keyword evidence="1" id="KW-0472">Membrane</keyword>
<gene>
    <name evidence="2" type="ORF">FEV53_18055</name>
</gene>